<dbReference type="Proteomes" id="UP001231124">
    <property type="component" value="Unassembled WGS sequence"/>
</dbReference>
<comment type="caution">
    <text evidence="10">The sequence shown here is derived from an EMBL/GenBank/DDBJ whole genome shotgun (WGS) entry which is preliminary data.</text>
</comment>
<dbReference type="Pfam" id="PF00083">
    <property type="entry name" value="Sugar_tr"/>
    <property type="match status" value="1"/>
</dbReference>
<dbReference type="InterPro" id="IPR020846">
    <property type="entry name" value="MFS_dom"/>
</dbReference>
<dbReference type="InterPro" id="IPR005828">
    <property type="entry name" value="MFS_sugar_transport-like"/>
</dbReference>
<feature type="transmembrane region" description="Helical" evidence="8">
    <location>
        <begin position="419"/>
        <end position="438"/>
    </location>
</feature>
<organism evidence="10 11">
    <name type="scientific">Methylobacterium aerolatum</name>
    <dbReference type="NCBI Taxonomy" id="418708"/>
    <lineage>
        <taxon>Bacteria</taxon>
        <taxon>Pseudomonadati</taxon>
        <taxon>Pseudomonadota</taxon>
        <taxon>Alphaproteobacteria</taxon>
        <taxon>Hyphomicrobiales</taxon>
        <taxon>Methylobacteriaceae</taxon>
        <taxon>Methylobacterium</taxon>
    </lineage>
</organism>
<dbReference type="Gene3D" id="1.20.1250.20">
    <property type="entry name" value="MFS general substrate transporter like domains"/>
    <property type="match status" value="1"/>
</dbReference>
<evidence type="ECO:0000256" key="1">
    <source>
        <dbReference type="ARBA" id="ARBA00004141"/>
    </source>
</evidence>
<comment type="similarity">
    <text evidence="2">Belongs to the major facilitator superfamily. Sugar transporter (TC 2.A.1.1) family.</text>
</comment>
<feature type="transmembrane region" description="Helical" evidence="8">
    <location>
        <begin position="208"/>
        <end position="226"/>
    </location>
</feature>
<feature type="region of interest" description="Disordered" evidence="7">
    <location>
        <begin position="1"/>
        <end position="22"/>
    </location>
</feature>
<evidence type="ECO:0000313" key="10">
    <source>
        <dbReference type="EMBL" id="MDQ0446447.1"/>
    </source>
</evidence>
<keyword evidence="3" id="KW-0813">Transport</keyword>
<reference evidence="10 11" key="1">
    <citation type="submission" date="2023-07" db="EMBL/GenBank/DDBJ databases">
        <title>Genomic Encyclopedia of Type Strains, Phase IV (KMG-IV): sequencing the most valuable type-strain genomes for metagenomic binning, comparative biology and taxonomic classification.</title>
        <authorList>
            <person name="Goeker M."/>
        </authorList>
    </citation>
    <scope>NUCLEOTIDE SEQUENCE [LARGE SCALE GENOMIC DNA]</scope>
    <source>
        <strain evidence="10 11">DSM 19013</strain>
    </source>
</reference>
<feature type="transmembrane region" description="Helical" evidence="8">
    <location>
        <begin position="356"/>
        <end position="373"/>
    </location>
</feature>
<feature type="transmembrane region" description="Helical" evidence="8">
    <location>
        <begin position="176"/>
        <end position="196"/>
    </location>
</feature>
<feature type="domain" description="Major facilitator superfamily (MFS) profile" evidence="9">
    <location>
        <begin position="44"/>
        <end position="469"/>
    </location>
</feature>
<evidence type="ECO:0000256" key="4">
    <source>
        <dbReference type="ARBA" id="ARBA00022692"/>
    </source>
</evidence>
<evidence type="ECO:0000259" key="9">
    <source>
        <dbReference type="PROSITE" id="PS50850"/>
    </source>
</evidence>
<proteinExistence type="inferred from homology"/>
<feature type="transmembrane region" description="Helical" evidence="8">
    <location>
        <begin position="81"/>
        <end position="110"/>
    </location>
</feature>
<feature type="transmembrane region" description="Helical" evidence="8">
    <location>
        <begin position="379"/>
        <end position="399"/>
    </location>
</feature>
<evidence type="ECO:0000256" key="6">
    <source>
        <dbReference type="ARBA" id="ARBA00023136"/>
    </source>
</evidence>
<dbReference type="InterPro" id="IPR036259">
    <property type="entry name" value="MFS_trans_sf"/>
</dbReference>
<keyword evidence="4 8" id="KW-0812">Transmembrane</keyword>
<sequence>MTTRAAPARQTPGRATIHDPAGHDPAGIVARLDRLPPTRTVWRLVALLGLGFFFELYDLLFTGYVAPGLVTSGILTPTTPGLFGATGVAGFVAALFTGLFIGTVACGWLADRFGRRAIFTWSLLFYTAATTVMAFQTDAFGLNLWRLIAGIGLGLEMVTIGSYLSELVPKAIRGRAFALCQGIGFCAVPVVAFLSYRLIPLTPFGLDGWRWVALIGASGALLVWWIRSGLPESPRWLVERGRIAEAEAVMARLEAQVQAEYGRPLPPPGAPQPAAPRGSFRDIWVPPYRRRTLMMAGFNLFQPIGFYGFANWVPTLLIAQGITVTSSLAYTALIALAAPVGPLIGLLIADRFERKHVIVAAALVYIACGLTFAQARDVTAIVILGIGLTLASNVISYSFHTYQAELFPTGIRARAVGFVYSWSRFSAIFTGFLIAFVLREAGTTGVFLFISAAMLVAGSLVGLLGPRTRDVPLEEIAG</sequence>
<keyword evidence="5 8" id="KW-1133">Transmembrane helix</keyword>
<dbReference type="PANTHER" id="PTHR23511">
    <property type="entry name" value="SYNAPTIC VESICLE GLYCOPROTEIN 2"/>
    <property type="match status" value="1"/>
</dbReference>
<evidence type="ECO:0000256" key="3">
    <source>
        <dbReference type="ARBA" id="ARBA00022448"/>
    </source>
</evidence>
<gene>
    <name evidence="10" type="ORF">QO012_000936</name>
</gene>
<feature type="transmembrane region" description="Helical" evidence="8">
    <location>
        <begin position="328"/>
        <end position="349"/>
    </location>
</feature>
<name>A0ABU0HVT2_9HYPH</name>
<evidence type="ECO:0000256" key="8">
    <source>
        <dbReference type="SAM" id="Phobius"/>
    </source>
</evidence>
<accession>A0ABU0HVT2</accession>
<dbReference type="CDD" id="cd17316">
    <property type="entry name" value="MFS_SV2_like"/>
    <property type="match status" value="1"/>
</dbReference>
<dbReference type="EMBL" id="JAUSVP010000002">
    <property type="protein sequence ID" value="MDQ0446447.1"/>
    <property type="molecule type" value="Genomic_DNA"/>
</dbReference>
<keyword evidence="6 8" id="KW-0472">Membrane</keyword>
<evidence type="ECO:0000256" key="5">
    <source>
        <dbReference type="ARBA" id="ARBA00022989"/>
    </source>
</evidence>
<comment type="subcellular location">
    <subcellularLocation>
        <location evidence="1">Membrane</location>
        <topology evidence="1">Multi-pass membrane protein</topology>
    </subcellularLocation>
</comment>
<evidence type="ECO:0000256" key="7">
    <source>
        <dbReference type="SAM" id="MobiDB-lite"/>
    </source>
</evidence>
<protein>
    <submittedName>
        <fullName evidence="10">MFS transporter</fullName>
    </submittedName>
</protein>
<dbReference type="SUPFAM" id="SSF103473">
    <property type="entry name" value="MFS general substrate transporter"/>
    <property type="match status" value="1"/>
</dbReference>
<dbReference type="PROSITE" id="PS50850">
    <property type="entry name" value="MFS"/>
    <property type="match status" value="1"/>
</dbReference>
<feature type="transmembrane region" description="Helical" evidence="8">
    <location>
        <begin position="444"/>
        <end position="464"/>
    </location>
</feature>
<evidence type="ECO:0000256" key="2">
    <source>
        <dbReference type="ARBA" id="ARBA00010992"/>
    </source>
</evidence>
<dbReference type="PANTHER" id="PTHR23511:SF34">
    <property type="entry name" value="SYNAPTIC VESICLE GLYCOPROTEIN 2"/>
    <property type="match status" value="1"/>
</dbReference>
<keyword evidence="11" id="KW-1185">Reference proteome</keyword>
<feature type="transmembrane region" description="Helical" evidence="8">
    <location>
        <begin position="143"/>
        <end position="164"/>
    </location>
</feature>
<feature type="transmembrane region" description="Helical" evidence="8">
    <location>
        <begin position="41"/>
        <end position="61"/>
    </location>
</feature>
<dbReference type="RefSeq" id="WP_238201196.1">
    <property type="nucleotide sequence ID" value="NZ_BPQE01000002.1"/>
</dbReference>
<feature type="transmembrane region" description="Helical" evidence="8">
    <location>
        <begin position="117"/>
        <end position="137"/>
    </location>
</feature>
<evidence type="ECO:0000313" key="11">
    <source>
        <dbReference type="Proteomes" id="UP001231124"/>
    </source>
</evidence>
<feature type="transmembrane region" description="Helical" evidence="8">
    <location>
        <begin position="300"/>
        <end position="322"/>
    </location>
</feature>
<dbReference type="PROSITE" id="PS00217">
    <property type="entry name" value="SUGAR_TRANSPORT_2"/>
    <property type="match status" value="1"/>
</dbReference>
<dbReference type="InterPro" id="IPR005829">
    <property type="entry name" value="Sugar_transporter_CS"/>
</dbReference>